<dbReference type="OrthoDB" id="6288961at2759"/>
<dbReference type="Proteomes" id="UP000749559">
    <property type="component" value="Unassembled WGS sequence"/>
</dbReference>
<dbReference type="AlphaFoldDB" id="A0A8S4Q2W3"/>
<keyword evidence="2" id="KW-1185">Reference proteome</keyword>
<dbReference type="EMBL" id="CAIIXF020000011">
    <property type="protein sequence ID" value="CAH1798222.1"/>
    <property type="molecule type" value="Genomic_DNA"/>
</dbReference>
<reference evidence="1" key="1">
    <citation type="submission" date="2022-03" db="EMBL/GenBank/DDBJ databases">
        <authorList>
            <person name="Martin C."/>
        </authorList>
    </citation>
    <scope>NUCLEOTIDE SEQUENCE</scope>
</reference>
<evidence type="ECO:0000313" key="2">
    <source>
        <dbReference type="Proteomes" id="UP000749559"/>
    </source>
</evidence>
<accession>A0A8S4Q2W3</accession>
<organism evidence="1 2">
    <name type="scientific">Owenia fusiformis</name>
    <name type="common">Polychaete worm</name>
    <dbReference type="NCBI Taxonomy" id="6347"/>
    <lineage>
        <taxon>Eukaryota</taxon>
        <taxon>Metazoa</taxon>
        <taxon>Spiralia</taxon>
        <taxon>Lophotrochozoa</taxon>
        <taxon>Annelida</taxon>
        <taxon>Polychaeta</taxon>
        <taxon>Sedentaria</taxon>
        <taxon>Canalipalpata</taxon>
        <taxon>Sabellida</taxon>
        <taxon>Oweniida</taxon>
        <taxon>Oweniidae</taxon>
        <taxon>Owenia</taxon>
    </lineage>
</organism>
<gene>
    <name evidence="1" type="ORF">OFUS_LOCUS22389</name>
</gene>
<evidence type="ECO:0000313" key="1">
    <source>
        <dbReference type="EMBL" id="CAH1798222.1"/>
    </source>
</evidence>
<comment type="caution">
    <text evidence="1">The sequence shown here is derived from an EMBL/GenBank/DDBJ whole genome shotgun (WGS) entry which is preliminary data.</text>
</comment>
<sequence length="172" mass="20249">MDNNPIKLNSKDHGYNAQMVNDNDDTTCIVINDEEDTPDVLSKVNKVCDLTRDQLCHLLKDNKKYLRNIYQGKAYNRRHEDYKKGGKARVDLTYQVRLGIFHEEQHDVVMEQLMAMFCKKNFTLLDYVMKVLFPETLVKIYMDVKHSTHYEAEQFMEDALENGEDFVLTDMI</sequence>
<name>A0A8S4Q2W3_OWEFU</name>
<proteinExistence type="predicted"/>
<protein>
    <submittedName>
        <fullName evidence="1">Uncharacterized protein</fullName>
    </submittedName>
</protein>